<accession>A0ACC2PZB9</accession>
<dbReference type="EMBL" id="CM056741">
    <property type="protein sequence ID" value="KAJ8688488.1"/>
    <property type="molecule type" value="Genomic_DNA"/>
</dbReference>
<evidence type="ECO:0000313" key="1">
    <source>
        <dbReference type="EMBL" id="KAJ8688488.1"/>
    </source>
</evidence>
<proteinExistence type="predicted"/>
<name>A0ACC2PZB9_9HYME</name>
<evidence type="ECO:0000313" key="2">
    <source>
        <dbReference type="Proteomes" id="UP001239111"/>
    </source>
</evidence>
<comment type="caution">
    <text evidence="1">The sequence shown here is derived from an EMBL/GenBank/DDBJ whole genome shotgun (WGS) entry which is preliminary data.</text>
</comment>
<organism evidence="1 2">
    <name type="scientific">Eretmocerus hayati</name>
    <dbReference type="NCBI Taxonomy" id="131215"/>
    <lineage>
        <taxon>Eukaryota</taxon>
        <taxon>Metazoa</taxon>
        <taxon>Ecdysozoa</taxon>
        <taxon>Arthropoda</taxon>
        <taxon>Hexapoda</taxon>
        <taxon>Insecta</taxon>
        <taxon>Pterygota</taxon>
        <taxon>Neoptera</taxon>
        <taxon>Endopterygota</taxon>
        <taxon>Hymenoptera</taxon>
        <taxon>Apocrita</taxon>
        <taxon>Proctotrupomorpha</taxon>
        <taxon>Chalcidoidea</taxon>
        <taxon>Aphelinidae</taxon>
        <taxon>Aphelininae</taxon>
        <taxon>Eretmocerus</taxon>
    </lineage>
</organism>
<keyword evidence="2" id="KW-1185">Reference proteome</keyword>
<protein>
    <submittedName>
        <fullName evidence="1">Uncharacterized protein</fullName>
    </submittedName>
</protein>
<sequence>MNLLPKSHEDFSKADYWNSFFKKRGKKAFEWYGEFPELSSHLFKYVKPKDESLIVGCGNSKLGMDLYDAGYKNIVNIDLSEVVIRQMQESNKTKRPDLIFQQMDATNMTFDKEKFSVILDKGTLDALMPDSQETTVILVTKYFQEMMRVLKNNGRYICISLLQEHILEILLKTFSSTCALRIVRCHDAETKARDQDESSMPVFMVICTKFFNLPKPILEIALVDGPPVRLSDIDEVLKNIMSVQESAALCNNLSKSSVAHNEEVSLDLYKPGSQEPRYTVYILDKPTLKEKKSYAVFIVPQGREVDWIFGTKQGRQNLLSSVQYDRLAIVILRRGQHFSDLETIKSELGDSVKHFAPFALSGTIPFLSLGSDIGNRKICYEGKSDFSGSFVVEEIETGDGLFRRLIFLNNQFVVQSEARLKKITSRRKKIKFVVDPHYLACDHHLYMSVGLKSALQKRDVGRIIIIGLGGGGLCTFIRQYLPQADIIVVEIDECILKVAKEYFDLAVGEKMQVNIADGIEYIRNSVKQKEKYDAILLDVDSKDQSVGMSCPPKQFVELDFLEDMANCLTDDGILILNLVARNVKIRTNVIEDLRKVFKFVASYQTSEDVNKILFCTRRERDFGKWRESIKESAEELNKQTKLNSSSSTDLYEITSLLNNIRIED</sequence>
<reference evidence="1" key="1">
    <citation type="submission" date="2023-04" db="EMBL/GenBank/DDBJ databases">
        <title>A chromosome-level genome assembly of the parasitoid wasp Eretmocerus hayati.</title>
        <authorList>
            <person name="Zhong Y."/>
            <person name="Liu S."/>
            <person name="Liu Y."/>
        </authorList>
    </citation>
    <scope>NUCLEOTIDE SEQUENCE</scope>
    <source>
        <strain evidence="1">ZJU_SS_LIU_2023</strain>
    </source>
</reference>
<gene>
    <name evidence="1" type="ORF">QAD02_024283</name>
</gene>
<dbReference type="Proteomes" id="UP001239111">
    <property type="component" value="Chromosome 1"/>
</dbReference>